<dbReference type="Proteomes" id="UP001396334">
    <property type="component" value="Unassembled WGS sequence"/>
</dbReference>
<evidence type="ECO:0000313" key="1">
    <source>
        <dbReference type="EMBL" id="KAK9007095.1"/>
    </source>
</evidence>
<sequence length="101" mass="11033">MPIPEASHSSSNVLVKSGKRKIGAEHNLSFKAKKASSCATPHVKPTEFLIISVKGAAIVEKSLTNRRYKLARPWNYLTSEIDVGVGHSRIALTFSSSTWIP</sequence>
<dbReference type="EMBL" id="JBBPBN010000027">
    <property type="protein sequence ID" value="KAK9007095.1"/>
    <property type="molecule type" value="Genomic_DNA"/>
</dbReference>
<organism evidence="1 2">
    <name type="scientific">Hibiscus sabdariffa</name>
    <name type="common">roselle</name>
    <dbReference type="NCBI Taxonomy" id="183260"/>
    <lineage>
        <taxon>Eukaryota</taxon>
        <taxon>Viridiplantae</taxon>
        <taxon>Streptophyta</taxon>
        <taxon>Embryophyta</taxon>
        <taxon>Tracheophyta</taxon>
        <taxon>Spermatophyta</taxon>
        <taxon>Magnoliopsida</taxon>
        <taxon>eudicotyledons</taxon>
        <taxon>Gunneridae</taxon>
        <taxon>Pentapetalae</taxon>
        <taxon>rosids</taxon>
        <taxon>malvids</taxon>
        <taxon>Malvales</taxon>
        <taxon>Malvaceae</taxon>
        <taxon>Malvoideae</taxon>
        <taxon>Hibiscus</taxon>
    </lineage>
</organism>
<accession>A0ABR2R2C3</accession>
<protein>
    <submittedName>
        <fullName evidence="1">Uncharacterized protein</fullName>
    </submittedName>
</protein>
<reference evidence="1 2" key="1">
    <citation type="journal article" date="2024" name="G3 (Bethesda)">
        <title>Genome assembly of Hibiscus sabdariffa L. provides insights into metabolisms of medicinal natural products.</title>
        <authorList>
            <person name="Kim T."/>
        </authorList>
    </citation>
    <scope>NUCLEOTIDE SEQUENCE [LARGE SCALE GENOMIC DNA]</scope>
    <source>
        <strain evidence="1">TK-2024</strain>
        <tissue evidence="1">Old leaves</tissue>
    </source>
</reference>
<gene>
    <name evidence="1" type="ORF">V6N11_050928</name>
</gene>
<keyword evidence="2" id="KW-1185">Reference proteome</keyword>
<comment type="caution">
    <text evidence="1">The sequence shown here is derived from an EMBL/GenBank/DDBJ whole genome shotgun (WGS) entry which is preliminary data.</text>
</comment>
<proteinExistence type="predicted"/>
<evidence type="ECO:0000313" key="2">
    <source>
        <dbReference type="Proteomes" id="UP001396334"/>
    </source>
</evidence>
<name>A0ABR2R2C3_9ROSI</name>